<name>X6P3Y8_RETFI</name>
<accession>X6P3Y8</accession>
<dbReference type="InterPro" id="IPR016024">
    <property type="entry name" value="ARM-type_fold"/>
</dbReference>
<dbReference type="SUPFAM" id="SSF48371">
    <property type="entry name" value="ARM repeat"/>
    <property type="match status" value="1"/>
</dbReference>
<organism evidence="1 2">
    <name type="scientific">Reticulomyxa filosa</name>
    <dbReference type="NCBI Taxonomy" id="46433"/>
    <lineage>
        <taxon>Eukaryota</taxon>
        <taxon>Sar</taxon>
        <taxon>Rhizaria</taxon>
        <taxon>Retaria</taxon>
        <taxon>Foraminifera</taxon>
        <taxon>Monothalamids</taxon>
        <taxon>Reticulomyxidae</taxon>
        <taxon>Reticulomyxa</taxon>
    </lineage>
</organism>
<evidence type="ECO:0000313" key="1">
    <source>
        <dbReference type="EMBL" id="ETO32809.1"/>
    </source>
</evidence>
<evidence type="ECO:0000313" key="2">
    <source>
        <dbReference type="Proteomes" id="UP000023152"/>
    </source>
</evidence>
<reference evidence="1 2" key="1">
    <citation type="journal article" date="2013" name="Curr. Biol.">
        <title>The Genome of the Foraminiferan Reticulomyxa filosa.</title>
        <authorList>
            <person name="Glockner G."/>
            <person name="Hulsmann N."/>
            <person name="Schleicher M."/>
            <person name="Noegel A.A."/>
            <person name="Eichinger L."/>
            <person name="Gallinger C."/>
            <person name="Pawlowski J."/>
            <person name="Sierra R."/>
            <person name="Euteneuer U."/>
            <person name="Pillet L."/>
            <person name="Moustafa A."/>
            <person name="Platzer M."/>
            <person name="Groth M."/>
            <person name="Szafranski K."/>
            <person name="Schliwa M."/>
        </authorList>
    </citation>
    <scope>NUCLEOTIDE SEQUENCE [LARGE SCALE GENOMIC DNA]</scope>
</reference>
<dbReference type="EMBL" id="ASPP01003913">
    <property type="protein sequence ID" value="ETO32809.1"/>
    <property type="molecule type" value="Genomic_DNA"/>
</dbReference>
<proteinExistence type="predicted"/>
<gene>
    <name evidence="1" type="ORF">RFI_04305</name>
</gene>
<dbReference type="Proteomes" id="UP000023152">
    <property type="component" value="Unassembled WGS sequence"/>
</dbReference>
<protein>
    <submittedName>
        <fullName evidence="1">Uncharacterized protein</fullName>
    </submittedName>
</protein>
<sequence>MYIEHIDRMIDQFAGHIQSVLFKCVNVDESDRCRQSALQCLDSIYVVNDIELHSHDMSLSNEPKQEAKEDVAMAEASQKSAFQPEALDTIISKLFSMLTLGVSKLSHGVRGSIVRLLGILSDRYPSKFSEMHLKKLAALYTKNIDDAVKNPNSMNRQVYPISIFFPQWCLTGLEYFLNEHSSFIPLAPKSRGDGHCMQTVFVLVLLLVKDVYSESRYDVVKGRNVFSKKKKKE</sequence>
<keyword evidence="2" id="KW-1185">Reference proteome</keyword>
<dbReference type="AlphaFoldDB" id="X6P3Y8"/>
<comment type="caution">
    <text evidence="1">The sequence shown here is derived from an EMBL/GenBank/DDBJ whole genome shotgun (WGS) entry which is preliminary data.</text>
</comment>